<dbReference type="AlphaFoldDB" id="A0A1H4IBB9"/>
<proteinExistence type="predicted"/>
<reference evidence="2 3" key="1">
    <citation type="submission" date="2016-10" db="EMBL/GenBank/DDBJ databases">
        <authorList>
            <person name="de Groot N.N."/>
        </authorList>
    </citation>
    <scope>NUCLEOTIDE SEQUENCE [LARGE SCALE GENOMIC DNA]</scope>
    <source>
        <strain evidence="2 3">DSM 40306</strain>
    </source>
</reference>
<dbReference type="STRING" id="67331.SAMN04490357_0138"/>
<name>A0A1H4IBB9_9ACTN</name>
<dbReference type="InterPro" id="IPR011059">
    <property type="entry name" value="Metal-dep_hydrolase_composite"/>
</dbReference>
<dbReference type="Proteomes" id="UP000182375">
    <property type="component" value="Unassembled WGS sequence"/>
</dbReference>
<evidence type="ECO:0000313" key="2">
    <source>
        <dbReference type="EMBL" id="SEB31253.1"/>
    </source>
</evidence>
<dbReference type="PANTHER" id="PTHR43135:SF3">
    <property type="entry name" value="ALPHA-D-RIBOSE 1-METHYLPHOSPHONATE 5-TRIPHOSPHATE DIPHOSPHATASE"/>
    <property type="match status" value="1"/>
</dbReference>
<dbReference type="GeneID" id="95509458"/>
<dbReference type="InterPro" id="IPR051781">
    <property type="entry name" value="Metallo-dep_Hydrolase"/>
</dbReference>
<dbReference type="InterPro" id="IPR006680">
    <property type="entry name" value="Amidohydro-rel"/>
</dbReference>
<feature type="domain" description="Amidohydrolase-related" evidence="1">
    <location>
        <begin position="58"/>
        <end position="379"/>
    </location>
</feature>
<dbReference type="InterPro" id="IPR032466">
    <property type="entry name" value="Metal_Hydrolase"/>
</dbReference>
<evidence type="ECO:0000259" key="1">
    <source>
        <dbReference type="Pfam" id="PF01979"/>
    </source>
</evidence>
<evidence type="ECO:0000313" key="3">
    <source>
        <dbReference type="Proteomes" id="UP000182375"/>
    </source>
</evidence>
<dbReference type="GO" id="GO:0016810">
    <property type="term" value="F:hydrolase activity, acting on carbon-nitrogen (but not peptide) bonds"/>
    <property type="evidence" value="ECO:0007669"/>
    <property type="project" value="InterPro"/>
</dbReference>
<organism evidence="2 3">
    <name type="scientific">Streptomyces misionensis</name>
    <dbReference type="NCBI Taxonomy" id="67331"/>
    <lineage>
        <taxon>Bacteria</taxon>
        <taxon>Bacillati</taxon>
        <taxon>Actinomycetota</taxon>
        <taxon>Actinomycetes</taxon>
        <taxon>Kitasatosporales</taxon>
        <taxon>Streptomycetaceae</taxon>
        <taxon>Streptomyces</taxon>
    </lineage>
</organism>
<dbReference type="Pfam" id="PF01979">
    <property type="entry name" value="Amidohydro_1"/>
    <property type="match status" value="1"/>
</dbReference>
<dbReference type="PANTHER" id="PTHR43135">
    <property type="entry name" value="ALPHA-D-RIBOSE 1-METHYLPHOSPHONATE 5-TRIPHOSPHATE DIPHOSPHATASE"/>
    <property type="match status" value="1"/>
</dbReference>
<dbReference type="CDD" id="cd01299">
    <property type="entry name" value="Met_dep_hydrolase_A"/>
    <property type="match status" value="1"/>
</dbReference>
<gene>
    <name evidence="2" type="ORF">SAMN04490357_0138</name>
</gene>
<dbReference type="RefSeq" id="WP_107409035.1">
    <property type="nucleotide sequence ID" value="NZ_FNTD01000003.1"/>
</dbReference>
<sequence>MNQVLITAGRILLGPSSTHINDGAVLVSGDTIVAAGVRNDVLAHTEPGCRVMDFPGATVLPGLIDCHVHLAFDAGPDPVTTLTDSDDATLLLGMAGRAQQLLDAGITTARDLGDRGGLSVRLRDAISDGAMAGPRILAATAPLTPPKGHCWFLGGEVEGENEIRQKVRRNAEEGADVIKVMATGGGLTRGGPSIWQLQFTTEELAVVVEEAHQLGLPVAAHAHGVQGIAAAITAGVDTIEHCSWMTEDGTPELREDLIAQLIAKQIHVCPANHPNWQAFADRVGPEKAAALFAPTRRMAESGVQLVAGTDAGIPRAYFGGLISSLEFFEHLGVPRHRIIDMATTSAASALRLGDQTGRLATGYRADILIVDGDPLTGLDALRAVRLVLAGGRFHVPRSAVAAWAQRPASAKEADCCA</sequence>
<dbReference type="SUPFAM" id="SSF51338">
    <property type="entry name" value="Composite domain of metallo-dependent hydrolases"/>
    <property type="match status" value="2"/>
</dbReference>
<dbReference type="SUPFAM" id="SSF51556">
    <property type="entry name" value="Metallo-dependent hydrolases"/>
    <property type="match status" value="1"/>
</dbReference>
<dbReference type="Gene3D" id="2.30.40.10">
    <property type="entry name" value="Urease, subunit C, domain 1"/>
    <property type="match status" value="1"/>
</dbReference>
<protein>
    <submittedName>
        <fullName evidence="2">Imidazolonepropionase</fullName>
    </submittedName>
</protein>
<dbReference type="EMBL" id="FNTD01000003">
    <property type="protein sequence ID" value="SEB31253.1"/>
    <property type="molecule type" value="Genomic_DNA"/>
</dbReference>
<dbReference type="InterPro" id="IPR057744">
    <property type="entry name" value="OTAase-like"/>
</dbReference>
<dbReference type="Gene3D" id="3.20.20.140">
    <property type="entry name" value="Metal-dependent hydrolases"/>
    <property type="match status" value="1"/>
</dbReference>
<accession>A0A1H4IBB9</accession>